<dbReference type="HOGENOM" id="CLU_2531506_0_0_1"/>
<dbReference type="AlphaFoldDB" id="A2YYD6"/>
<gene>
    <name evidence="2" type="ORF">OsI_30363</name>
</gene>
<organism evidence="2 3">
    <name type="scientific">Oryza sativa subsp. indica</name>
    <name type="common">Rice</name>
    <dbReference type="NCBI Taxonomy" id="39946"/>
    <lineage>
        <taxon>Eukaryota</taxon>
        <taxon>Viridiplantae</taxon>
        <taxon>Streptophyta</taxon>
        <taxon>Embryophyta</taxon>
        <taxon>Tracheophyta</taxon>
        <taxon>Spermatophyta</taxon>
        <taxon>Magnoliopsida</taxon>
        <taxon>Liliopsida</taxon>
        <taxon>Poales</taxon>
        <taxon>Poaceae</taxon>
        <taxon>BOP clade</taxon>
        <taxon>Oryzoideae</taxon>
        <taxon>Oryzeae</taxon>
        <taxon>Oryzinae</taxon>
        <taxon>Oryza</taxon>
        <taxon>Oryza sativa</taxon>
    </lineage>
</organism>
<accession>A2YYD6</accession>
<keyword evidence="3" id="KW-1185">Reference proteome</keyword>
<protein>
    <submittedName>
        <fullName evidence="2">Uncharacterized protein</fullName>
    </submittedName>
</protein>
<evidence type="ECO:0000313" key="2">
    <source>
        <dbReference type="EMBL" id="EAZ08097.1"/>
    </source>
</evidence>
<dbReference type="EMBL" id="CM000134">
    <property type="protein sequence ID" value="EAZ08097.1"/>
    <property type="molecule type" value="Genomic_DNA"/>
</dbReference>
<evidence type="ECO:0000256" key="1">
    <source>
        <dbReference type="SAM" id="MobiDB-lite"/>
    </source>
</evidence>
<proteinExistence type="predicted"/>
<dbReference type="Proteomes" id="UP000007015">
    <property type="component" value="Chromosome 9"/>
</dbReference>
<evidence type="ECO:0000313" key="3">
    <source>
        <dbReference type="Proteomes" id="UP000007015"/>
    </source>
</evidence>
<feature type="region of interest" description="Disordered" evidence="1">
    <location>
        <begin position="63"/>
        <end position="84"/>
    </location>
</feature>
<name>A2YYD6_ORYSI</name>
<reference evidence="2 3" key="1">
    <citation type="journal article" date="2005" name="PLoS Biol.">
        <title>The genomes of Oryza sativa: a history of duplications.</title>
        <authorList>
            <person name="Yu J."/>
            <person name="Wang J."/>
            <person name="Lin W."/>
            <person name="Li S."/>
            <person name="Li H."/>
            <person name="Zhou J."/>
            <person name="Ni P."/>
            <person name="Dong W."/>
            <person name="Hu S."/>
            <person name="Zeng C."/>
            <person name="Zhang J."/>
            <person name="Zhang Y."/>
            <person name="Li R."/>
            <person name="Xu Z."/>
            <person name="Li S."/>
            <person name="Li X."/>
            <person name="Zheng H."/>
            <person name="Cong L."/>
            <person name="Lin L."/>
            <person name="Yin J."/>
            <person name="Geng J."/>
            <person name="Li G."/>
            <person name="Shi J."/>
            <person name="Liu J."/>
            <person name="Lv H."/>
            <person name="Li J."/>
            <person name="Wang J."/>
            <person name="Deng Y."/>
            <person name="Ran L."/>
            <person name="Shi X."/>
            <person name="Wang X."/>
            <person name="Wu Q."/>
            <person name="Li C."/>
            <person name="Ren X."/>
            <person name="Wang J."/>
            <person name="Wang X."/>
            <person name="Li D."/>
            <person name="Liu D."/>
            <person name="Zhang X."/>
            <person name="Ji Z."/>
            <person name="Zhao W."/>
            <person name="Sun Y."/>
            <person name="Zhang Z."/>
            <person name="Bao J."/>
            <person name="Han Y."/>
            <person name="Dong L."/>
            <person name="Ji J."/>
            <person name="Chen P."/>
            <person name="Wu S."/>
            <person name="Liu J."/>
            <person name="Xiao Y."/>
            <person name="Bu D."/>
            <person name="Tan J."/>
            <person name="Yang L."/>
            <person name="Ye C."/>
            <person name="Zhang J."/>
            <person name="Xu J."/>
            <person name="Zhou Y."/>
            <person name="Yu Y."/>
            <person name="Zhang B."/>
            <person name="Zhuang S."/>
            <person name="Wei H."/>
            <person name="Liu B."/>
            <person name="Lei M."/>
            <person name="Yu H."/>
            <person name="Li Y."/>
            <person name="Xu H."/>
            <person name="Wei S."/>
            <person name="He X."/>
            <person name="Fang L."/>
            <person name="Zhang Z."/>
            <person name="Zhang Y."/>
            <person name="Huang X."/>
            <person name="Su Z."/>
            <person name="Tong W."/>
            <person name="Li J."/>
            <person name="Tong Z."/>
            <person name="Li S."/>
            <person name="Ye J."/>
            <person name="Wang L."/>
            <person name="Fang L."/>
            <person name="Lei T."/>
            <person name="Chen C."/>
            <person name="Chen H."/>
            <person name="Xu Z."/>
            <person name="Li H."/>
            <person name="Huang H."/>
            <person name="Zhang F."/>
            <person name="Xu H."/>
            <person name="Li N."/>
            <person name="Zhao C."/>
            <person name="Li S."/>
            <person name="Dong L."/>
            <person name="Huang Y."/>
            <person name="Li L."/>
            <person name="Xi Y."/>
            <person name="Qi Q."/>
            <person name="Li W."/>
            <person name="Zhang B."/>
            <person name="Hu W."/>
            <person name="Zhang Y."/>
            <person name="Tian X."/>
            <person name="Jiao Y."/>
            <person name="Liang X."/>
            <person name="Jin J."/>
            <person name="Gao L."/>
            <person name="Zheng W."/>
            <person name="Hao B."/>
            <person name="Liu S."/>
            <person name="Wang W."/>
            <person name="Yuan L."/>
            <person name="Cao M."/>
            <person name="McDermott J."/>
            <person name="Samudrala R."/>
            <person name="Wang J."/>
            <person name="Wong G.K."/>
            <person name="Yang H."/>
        </authorList>
    </citation>
    <scope>NUCLEOTIDE SEQUENCE [LARGE SCALE GENOMIC DNA]</scope>
    <source>
        <strain evidence="3">cv. 93-11</strain>
    </source>
</reference>
<dbReference type="Gramene" id="BGIOSGA030244-TA">
    <property type="protein sequence ID" value="BGIOSGA030244-PA"/>
    <property type="gene ID" value="BGIOSGA030244"/>
</dbReference>
<sequence>MAFLIQANTYEELSEQLEQIAITSARPESSESEAPAIRHLDYLVQLVGCLPASHRLQTCSRSIVGEANGRPAGAGDKKKARPEK</sequence>